<dbReference type="AlphaFoldDB" id="A0AAD0M5Z1"/>
<reference evidence="1 2" key="1">
    <citation type="submission" date="2018-02" db="EMBL/GenBank/DDBJ databases">
        <title>Comparative genomics of Pseudomonas syringae.</title>
        <authorList>
            <person name="Hulin M.T."/>
        </authorList>
    </citation>
    <scope>NUCLEOTIDE SEQUENCE [LARGE SCALE GENOMIC DNA]</scope>
    <source>
        <strain evidence="1 2">R2leaf</strain>
    </source>
</reference>
<evidence type="ECO:0000313" key="2">
    <source>
        <dbReference type="Proteomes" id="UP000236903"/>
    </source>
</evidence>
<evidence type="ECO:0000313" key="1">
    <source>
        <dbReference type="EMBL" id="AVB22846.1"/>
    </source>
</evidence>
<sequence>MLSSAILKLNRAYAQLGIVMPLNPTAEDTAKIRAWTSLFDEELRDGSPHHAQAYANYGMLCYRMGMLELGRKYYETAERVCQAESYGSKSARCWQSTEIWTFNGPSPLVVMSQGGFILLYDTFRPLTEWQLQAKSGQFHWG</sequence>
<accession>A0AAD0M5Z1</accession>
<gene>
    <name evidence="1" type="ORF">BKM03_29310</name>
</gene>
<dbReference type="KEGG" id="pavl:BKM03_29310"/>
<proteinExistence type="predicted"/>
<organism evidence="1 2">
    <name type="scientific">Pseudomonas avellanae</name>
    <dbReference type="NCBI Taxonomy" id="46257"/>
    <lineage>
        <taxon>Bacteria</taxon>
        <taxon>Pseudomonadati</taxon>
        <taxon>Pseudomonadota</taxon>
        <taxon>Gammaproteobacteria</taxon>
        <taxon>Pseudomonadales</taxon>
        <taxon>Pseudomonadaceae</taxon>
        <taxon>Pseudomonas</taxon>
    </lineage>
</organism>
<name>A0AAD0M5Z1_9PSED</name>
<protein>
    <submittedName>
        <fullName evidence="1">Uncharacterized protein</fullName>
    </submittedName>
</protein>
<dbReference type="Proteomes" id="UP000236903">
    <property type="component" value="Chromosome"/>
</dbReference>
<dbReference type="EMBL" id="CP026562">
    <property type="protein sequence ID" value="AVB22846.1"/>
    <property type="molecule type" value="Genomic_DNA"/>
</dbReference>